<dbReference type="Gene3D" id="3.30.360.10">
    <property type="entry name" value="Dihydrodipicolinate Reductase, domain 2"/>
    <property type="match status" value="1"/>
</dbReference>
<dbReference type="InterPro" id="IPR036291">
    <property type="entry name" value="NAD(P)-bd_dom_sf"/>
</dbReference>
<sequence length="336" mass="37780">MNHTKQNVNWGIAGLGHIARRFATALTNSREQVTLYAVAARDLARANVFGEEFDCDCRYGCYEEMAQDPHVDAVYISTIHPYHRPLAELFLRHKKHVLVEKPAFTNLSDWLAMRALAKQNDVLLLEAMKTVTFPAYRELKAYLVTHQLQLTSIEACFGNQHVYQPDLPLFNAALSGGATLDVGVYGLWLYCDLCKTLAVEVEKPAVNMACLFANAHIDTDAYFTFSGKIHGKISASIAQNQPRSAILRGDQLLITIQDKWWNPYVIDIEYKGSKLTIESSVEGNGFEFEIDHFSQLILAGKKDSPILLPDITAQVLSIMERSLTETGYSHLTLNRR</sequence>
<evidence type="ECO:0000313" key="4">
    <source>
        <dbReference type="EMBL" id="MFM2486215.1"/>
    </source>
</evidence>
<dbReference type="Proteomes" id="UP001629953">
    <property type="component" value="Unassembled WGS sequence"/>
</dbReference>
<feature type="domain" description="Gfo/Idh/MocA-like oxidoreductase N-terminal" evidence="3">
    <location>
        <begin position="8"/>
        <end position="124"/>
    </location>
</feature>
<comment type="caution">
    <text evidence="4">The sequence shown here is derived from an EMBL/GenBank/DDBJ whole genome shotgun (WGS) entry which is preliminary data.</text>
</comment>
<dbReference type="SUPFAM" id="SSF55347">
    <property type="entry name" value="Glyceraldehyde-3-phosphate dehydrogenase-like, C-terminal domain"/>
    <property type="match status" value="1"/>
</dbReference>
<dbReference type="InterPro" id="IPR000683">
    <property type="entry name" value="Gfo/Idh/MocA-like_OxRdtase_N"/>
</dbReference>
<evidence type="ECO:0000259" key="3">
    <source>
        <dbReference type="Pfam" id="PF01408"/>
    </source>
</evidence>
<evidence type="ECO:0000256" key="2">
    <source>
        <dbReference type="ARBA" id="ARBA00023002"/>
    </source>
</evidence>
<protein>
    <submittedName>
        <fullName evidence="4">Gfo/Idh/MocA family oxidoreductase</fullName>
    </submittedName>
</protein>
<proteinExistence type="inferred from homology"/>
<dbReference type="PANTHER" id="PTHR22604:SF105">
    <property type="entry name" value="TRANS-1,2-DIHYDROBENZENE-1,2-DIOL DEHYDROGENASE"/>
    <property type="match status" value="1"/>
</dbReference>
<dbReference type="EMBL" id="JBEQCT010000007">
    <property type="protein sequence ID" value="MFM2486215.1"/>
    <property type="molecule type" value="Genomic_DNA"/>
</dbReference>
<keyword evidence="5" id="KW-1185">Reference proteome</keyword>
<dbReference type="PANTHER" id="PTHR22604">
    <property type="entry name" value="OXIDOREDUCTASES"/>
    <property type="match status" value="1"/>
</dbReference>
<comment type="similarity">
    <text evidence="1">Belongs to the Gfo/Idh/MocA family.</text>
</comment>
<evidence type="ECO:0000313" key="5">
    <source>
        <dbReference type="Proteomes" id="UP001629953"/>
    </source>
</evidence>
<dbReference type="Gene3D" id="3.40.50.720">
    <property type="entry name" value="NAD(P)-binding Rossmann-like Domain"/>
    <property type="match status" value="1"/>
</dbReference>
<gene>
    <name evidence="4" type="ORF">ABUE30_14290</name>
</gene>
<reference evidence="4 5" key="1">
    <citation type="journal article" date="2013" name="Int. J. Syst. Evol. Microbiol.">
        <title>Celerinatantimonas yamalensis sp. nov., a cold-adapted diazotrophic bacterium from a cold permafrost brine.</title>
        <authorList>
            <person name="Shcherbakova V."/>
            <person name="Chuvilskaya N."/>
            <person name="Rivkina E."/>
            <person name="Demidov N."/>
            <person name="Uchaeva V."/>
            <person name="Suetin S."/>
            <person name="Suzina N."/>
            <person name="Gilichinsky D."/>
        </authorList>
    </citation>
    <scope>NUCLEOTIDE SEQUENCE [LARGE SCALE GENOMIC DNA]</scope>
    <source>
        <strain evidence="4 5">C7</strain>
    </source>
</reference>
<accession>A0ABW9G947</accession>
<organism evidence="4 5">
    <name type="scientific">Celerinatantimonas yamalensis</name>
    <dbReference type="NCBI Taxonomy" id="559956"/>
    <lineage>
        <taxon>Bacteria</taxon>
        <taxon>Pseudomonadati</taxon>
        <taxon>Pseudomonadota</taxon>
        <taxon>Gammaproteobacteria</taxon>
        <taxon>Celerinatantimonadaceae</taxon>
        <taxon>Celerinatantimonas</taxon>
    </lineage>
</organism>
<dbReference type="InterPro" id="IPR050984">
    <property type="entry name" value="Gfo/Idh/MocA_domain"/>
</dbReference>
<evidence type="ECO:0000256" key="1">
    <source>
        <dbReference type="ARBA" id="ARBA00010928"/>
    </source>
</evidence>
<dbReference type="RefSeq" id="WP_408624499.1">
    <property type="nucleotide sequence ID" value="NZ_JBEQCT010000007.1"/>
</dbReference>
<name>A0ABW9G947_9GAMM</name>
<dbReference type="SUPFAM" id="SSF51735">
    <property type="entry name" value="NAD(P)-binding Rossmann-fold domains"/>
    <property type="match status" value="1"/>
</dbReference>
<dbReference type="Pfam" id="PF01408">
    <property type="entry name" value="GFO_IDH_MocA"/>
    <property type="match status" value="1"/>
</dbReference>
<keyword evidence="2" id="KW-0560">Oxidoreductase</keyword>